<dbReference type="OrthoDB" id="8882621at2759"/>
<evidence type="ECO:0000256" key="1">
    <source>
        <dbReference type="SAM" id="MobiDB-lite"/>
    </source>
</evidence>
<feature type="region of interest" description="Disordered" evidence="1">
    <location>
        <begin position="212"/>
        <end position="527"/>
    </location>
</feature>
<evidence type="ECO:0000313" key="3">
    <source>
        <dbReference type="Proteomes" id="UP000494165"/>
    </source>
</evidence>
<feature type="compositionally biased region" description="Polar residues" evidence="1">
    <location>
        <begin position="214"/>
        <end position="238"/>
    </location>
</feature>
<name>A0A8S1C0X8_9INSE</name>
<feature type="compositionally biased region" description="Pro residues" evidence="1">
    <location>
        <begin position="504"/>
        <end position="515"/>
    </location>
</feature>
<sequence>MAPPPSKLHPTGSNLLMRLVTEDTPPDMLAGSMDLRVTLPNGHTVKIGVDRSTPMMDLLIQITTAHKVSPGDYILQPIGDRGILPYKPSTPIGALETIGIKVVPRHSTPNNNQNNNSLNRKRIPLVNSLIGQNQPFEQTFRLQVHLPRNQLFVARLSPRTTLADILTHVCQEKNLDQNKYELRHPVNTEQCLQLSLCLADYKITEIVVVPRGSRPSTELSSSDIPALQRSNSEQRNGTSSAASSGSGSGGVLSILKRNGKPDGNRDGSLSGDSLGGRSSSPARSDESLSRSISPPVGSIKLMEKQSVPPPPIRHRKGRAPKPPSTPTQVPAVEEEVAQKAAEAKQERTALVISHSRNSSDSSGYHEASVLSDTPENLNGHTTSPPGTINRQATTSAAPRKAAQPPSPGKLQYSLSMSDVSKTEAGAGRMFSAASNTSLSSNKKKQKAPAPPPLAAPDSVLMPPPPSTQPAASRSSSRTSSVLEPTGKSKPFPPDLKSVPFPVEVRPPLPRAPPPVETKTKSLDSAGSSWVSNLKVKVPVRLGPKPFVKREVSPFRRQGADKQGKSLDGGGVTSGQVRKFRPSAEFLKREQLLAVKYQKQVAALQSQGVVNVKQRREGGEGVSRAKSVEESGCLKPSLTRSNTDEESYALFLGQLAKILNGKAEYL</sequence>
<dbReference type="AlphaFoldDB" id="A0A8S1C0X8"/>
<dbReference type="InterPro" id="IPR029071">
    <property type="entry name" value="Ubiquitin-like_domsf"/>
</dbReference>
<dbReference type="InterPro" id="IPR039895">
    <property type="entry name" value="COBL-like"/>
</dbReference>
<dbReference type="GO" id="GO:0003785">
    <property type="term" value="F:actin monomer binding"/>
    <property type="evidence" value="ECO:0007669"/>
    <property type="project" value="InterPro"/>
</dbReference>
<reference evidence="2 3" key="1">
    <citation type="submission" date="2020-04" db="EMBL/GenBank/DDBJ databases">
        <authorList>
            <person name="Alioto T."/>
            <person name="Alioto T."/>
            <person name="Gomez Garrido J."/>
        </authorList>
    </citation>
    <scope>NUCLEOTIDE SEQUENCE [LARGE SCALE GENOMIC DNA]</scope>
</reference>
<dbReference type="Proteomes" id="UP000494165">
    <property type="component" value="Unassembled WGS sequence"/>
</dbReference>
<feature type="region of interest" description="Disordered" evidence="1">
    <location>
        <begin position="612"/>
        <end position="640"/>
    </location>
</feature>
<accession>A0A8S1C0X8</accession>
<evidence type="ECO:0008006" key="4">
    <source>
        <dbReference type="Google" id="ProtNLM"/>
    </source>
</evidence>
<evidence type="ECO:0000313" key="2">
    <source>
        <dbReference type="EMBL" id="CAB3361502.1"/>
    </source>
</evidence>
<feature type="compositionally biased region" description="Basic and acidic residues" evidence="1">
    <location>
        <begin position="548"/>
        <end position="564"/>
    </location>
</feature>
<proteinExistence type="predicted"/>
<dbReference type="PANTHER" id="PTHR21557:SF2">
    <property type="entry name" value="CORDON-BLEU PROTEIN-LIKE 1"/>
    <property type="match status" value="1"/>
</dbReference>
<feature type="region of interest" description="Disordered" evidence="1">
    <location>
        <begin position="548"/>
        <end position="575"/>
    </location>
</feature>
<feature type="compositionally biased region" description="Low complexity" evidence="1">
    <location>
        <begin position="468"/>
        <end position="480"/>
    </location>
</feature>
<gene>
    <name evidence="2" type="ORF">CLODIP_2_CD15872</name>
</gene>
<dbReference type="Gene3D" id="3.10.20.90">
    <property type="entry name" value="Phosphatidylinositol 3-kinase Catalytic Subunit, Chain A, domain 1"/>
    <property type="match status" value="1"/>
</dbReference>
<organism evidence="2 3">
    <name type="scientific">Cloeon dipterum</name>
    <dbReference type="NCBI Taxonomy" id="197152"/>
    <lineage>
        <taxon>Eukaryota</taxon>
        <taxon>Metazoa</taxon>
        <taxon>Ecdysozoa</taxon>
        <taxon>Arthropoda</taxon>
        <taxon>Hexapoda</taxon>
        <taxon>Insecta</taxon>
        <taxon>Pterygota</taxon>
        <taxon>Palaeoptera</taxon>
        <taxon>Ephemeroptera</taxon>
        <taxon>Pisciforma</taxon>
        <taxon>Baetidae</taxon>
        <taxon>Cloeon</taxon>
    </lineage>
</organism>
<feature type="compositionally biased region" description="Polar residues" evidence="1">
    <location>
        <begin position="370"/>
        <end position="396"/>
    </location>
</feature>
<dbReference type="PANTHER" id="PTHR21557">
    <property type="entry name" value="CORDON-BLEU"/>
    <property type="match status" value="1"/>
</dbReference>
<dbReference type="SUPFAM" id="SSF54236">
    <property type="entry name" value="Ubiquitin-like"/>
    <property type="match status" value="1"/>
</dbReference>
<protein>
    <recommendedName>
        <fullName evidence="4">RBD domain-containing protein</fullName>
    </recommendedName>
</protein>
<comment type="caution">
    <text evidence="2">The sequence shown here is derived from an EMBL/GenBank/DDBJ whole genome shotgun (WGS) entry which is preliminary data.</text>
</comment>
<dbReference type="EMBL" id="CADEPI010000006">
    <property type="protein sequence ID" value="CAB3361502.1"/>
    <property type="molecule type" value="Genomic_DNA"/>
</dbReference>
<feature type="compositionally biased region" description="Low complexity" evidence="1">
    <location>
        <begin position="266"/>
        <end position="280"/>
    </location>
</feature>
<keyword evidence="3" id="KW-1185">Reference proteome</keyword>